<dbReference type="Gene3D" id="2.115.10.20">
    <property type="entry name" value="Glycosyl hydrolase domain, family 43"/>
    <property type="match status" value="1"/>
</dbReference>
<name>A0A0F8Y1X1_9ZZZZ</name>
<comment type="caution">
    <text evidence="3">The sequence shown here is derived from an EMBL/GenBank/DDBJ whole genome shotgun (WGS) entry which is preliminary data.</text>
</comment>
<gene>
    <name evidence="3" type="ORF">LCGC14_3147500</name>
</gene>
<dbReference type="EMBL" id="LAZR01069184">
    <property type="protein sequence ID" value="KKK48204.1"/>
    <property type="molecule type" value="Genomic_DNA"/>
</dbReference>
<dbReference type="AlphaFoldDB" id="A0A0F8Y1X1"/>
<dbReference type="InterPro" id="IPR023296">
    <property type="entry name" value="Glyco_hydro_beta-prop_sf"/>
</dbReference>
<accession>A0A0F8Y1X1</accession>
<sequence>MVPQADFEQNGFVPNVIFPTGVVQRGDTLLVYYGAADAFTAVVEFSQSQLLETLE</sequence>
<evidence type="ECO:0000313" key="3">
    <source>
        <dbReference type="EMBL" id="KKK48204.1"/>
    </source>
</evidence>
<dbReference type="Pfam" id="PF04041">
    <property type="entry name" value="Glyco_hydro_130"/>
    <property type="match status" value="1"/>
</dbReference>
<evidence type="ECO:0000256" key="2">
    <source>
        <dbReference type="ARBA" id="ARBA00022679"/>
    </source>
</evidence>
<protein>
    <recommendedName>
        <fullName evidence="4">Glycosidase</fullName>
    </recommendedName>
</protein>
<evidence type="ECO:0008006" key="4">
    <source>
        <dbReference type="Google" id="ProtNLM"/>
    </source>
</evidence>
<dbReference type="GO" id="GO:0016757">
    <property type="term" value="F:glycosyltransferase activity"/>
    <property type="evidence" value="ECO:0007669"/>
    <property type="project" value="UniProtKB-KW"/>
</dbReference>
<dbReference type="PANTHER" id="PTHR34106">
    <property type="entry name" value="GLYCOSIDASE"/>
    <property type="match status" value="1"/>
</dbReference>
<dbReference type="PANTHER" id="PTHR34106:SF5">
    <property type="entry name" value="GLYCOSIDASE"/>
    <property type="match status" value="1"/>
</dbReference>
<dbReference type="SUPFAM" id="SSF75005">
    <property type="entry name" value="Arabinanase/levansucrase/invertase"/>
    <property type="match status" value="1"/>
</dbReference>
<organism evidence="3">
    <name type="scientific">marine sediment metagenome</name>
    <dbReference type="NCBI Taxonomy" id="412755"/>
    <lineage>
        <taxon>unclassified sequences</taxon>
        <taxon>metagenomes</taxon>
        <taxon>ecological metagenomes</taxon>
    </lineage>
</organism>
<keyword evidence="2" id="KW-0808">Transferase</keyword>
<keyword evidence="1" id="KW-0328">Glycosyltransferase</keyword>
<dbReference type="InterPro" id="IPR007184">
    <property type="entry name" value="Mannoside_phosphorylase"/>
</dbReference>
<evidence type="ECO:0000256" key="1">
    <source>
        <dbReference type="ARBA" id="ARBA00022676"/>
    </source>
</evidence>
<proteinExistence type="predicted"/>
<reference evidence="3" key="1">
    <citation type="journal article" date="2015" name="Nature">
        <title>Complex archaea that bridge the gap between prokaryotes and eukaryotes.</title>
        <authorList>
            <person name="Spang A."/>
            <person name="Saw J.H."/>
            <person name="Jorgensen S.L."/>
            <person name="Zaremba-Niedzwiedzka K."/>
            <person name="Martijn J."/>
            <person name="Lind A.E."/>
            <person name="van Eijk R."/>
            <person name="Schleper C."/>
            <person name="Guy L."/>
            <person name="Ettema T.J."/>
        </authorList>
    </citation>
    <scope>NUCLEOTIDE SEQUENCE</scope>
</reference>